<evidence type="ECO:0000256" key="1">
    <source>
        <dbReference type="SAM" id="Phobius"/>
    </source>
</evidence>
<dbReference type="Pfam" id="PF15938">
    <property type="entry name" value="DUF4750"/>
    <property type="match status" value="1"/>
</dbReference>
<accession>A0AAD5P6H2</accession>
<protein>
    <submittedName>
        <fullName evidence="2">Uncharacterized protein</fullName>
    </submittedName>
</protein>
<proteinExistence type="predicted"/>
<organism evidence="2 3">
    <name type="scientific">Acer negundo</name>
    <name type="common">Box elder</name>
    <dbReference type="NCBI Taxonomy" id="4023"/>
    <lineage>
        <taxon>Eukaryota</taxon>
        <taxon>Viridiplantae</taxon>
        <taxon>Streptophyta</taxon>
        <taxon>Embryophyta</taxon>
        <taxon>Tracheophyta</taxon>
        <taxon>Spermatophyta</taxon>
        <taxon>Magnoliopsida</taxon>
        <taxon>eudicotyledons</taxon>
        <taxon>Gunneridae</taxon>
        <taxon>Pentapetalae</taxon>
        <taxon>rosids</taxon>
        <taxon>malvids</taxon>
        <taxon>Sapindales</taxon>
        <taxon>Sapindaceae</taxon>
        <taxon>Hippocastanoideae</taxon>
        <taxon>Acereae</taxon>
        <taxon>Acer</taxon>
    </lineage>
</organism>
<dbReference type="PANTHER" id="PTHR37192:SF2">
    <property type="entry name" value="TRANSMEMBRANE PROTEIN"/>
    <property type="match status" value="1"/>
</dbReference>
<name>A0AAD5P6H2_ACENE</name>
<keyword evidence="1" id="KW-0472">Membrane</keyword>
<evidence type="ECO:0000313" key="2">
    <source>
        <dbReference type="EMBL" id="KAI9201601.1"/>
    </source>
</evidence>
<dbReference type="EMBL" id="JAJSOW010000001">
    <property type="protein sequence ID" value="KAI9201601.1"/>
    <property type="molecule type" value="Genomic_DNA"/>
</dbReference>
<feature type="transmembrane region" description="Helical" evidence="1">
    <location>
        <begin position="20"/>
        <end position="40"/>
    </location>
</feature>
<sequence length="122" mass="14035">MESSSSNSLSHLNYLNLLLLRPVLAVSFVFSFIIFGWLLAWKLVLVHVPLVQEIFDSITSMLLIPLLTEKTAQNQQEIILLEFLHVWKDKDSPSFSKMKQKEELRIPINLIDPSKRITSPDS</sequence>
<keyword evidence="3" id="KW-1185">Reference proteome</keyword>
<dbReference type="Proteomes" id="UP001064489">
    <property type="component" value="Chromosome 9"/>
</dbReference>
<keyword evidence="1" id="KW-1133">Transmembrane helix</keyword>
<gene>
    <name evidence="2" type="ORF">LWI28_025896</name>
</gene>
<keyword evidence="1" id="KW-0812">Transmembrane</keyword>
<dbReference type="PANTHER" id="PTHR37192">
    <property type="entry name" value="TRANSMEMBRANE PROTEIN"/>
    <property type="match status" value="1"/>
</dbReference>
<reference evidence="2" key="2">
    <citation type="submission" date="2023-02" db="EMBL/GenBank/DDBJ databases">
        <authorList>
            <person name="Swenson N.G."/>
            <person name="Wegrzyn J.L."/>
            <person name="Mcevoy S.L."/>
        </authorList>
    </citation>
    <scope>NUCLEOTIDE SEQUENCE</scope>
    <source>
        <strain evidence="2">91603</strain>
        <tissue evidence="2">Leaf</tissue>
    </source>
</reference>
<reference evidence="2" key="1">
    <citation type="journal article" date="2022" name="Plant J.">
        <title>Strategies of tolerance reflected in two North American maple genomes.</title>
        <authorList>
            <person name="McEvoy S.L."/>
            <person name="Sezen U.U."/>
            <person name="Trouern-Trend A."/>
            <person name="McMahon S.M."/>
            <person name="Schaberg P.G."/>
            <person name="Yang J."/>
            <person name="Wegrzyn J.L."/>
            <person name="Swenson N.G."/>
        </authorList>
    </citation>
    <scope>NUCLEOTIDE SEQUENCE</scope>
    <source>
        <strain evidence="2">91603</strain>
    </source>
</reference>
<evidence type="ECO:0000313" key="3">
    <source>
        <dbReference type="Proteomes" id="UP001064489"/>
    </source>
</evidence>
<dbReference type="AlphaFoldDB" id="A0AAD5P6H2"/>
<comment type="caution">
    <text evidence="2">The sequence shown here is derived from an EMBL/GenBank/DDBJ whole genome shotgun (WGS) entry which is preliminary data.</text>
</comment>
<dbReference type="InterPro" id="IPR031851">
    <property type="entry name" value="DUF4750"/>
</dbReference>